<reference evidence="1" key="1">
    <citation type="submission" date="2019-10" db="EMBL/GenBank/DDBJ databases">
        <authorList>
            <consortium name="DOE Joint Genome Institute"/>
            <person name="Kuo A."/>
            <person name="Miyauchi S."/>
            <person name="Kiss E."/>
            <person name="Drula E."/>
            <person name="Kohler A."/>
            <person name="Sanchez-Garcia M."/>
            <person name="Andreopoulos B."/>
            <person name="Barry K.W."/>
            <person name="Bonito G."/>
            <person name="Buee M."/>
            <person name="Carver A."/>
            <person name="Chen C."/>
            <person name="Cichocki N."/>
            <person name="Clum A."/>
            <person name="Culley D."/>
            <person name="Crous P.W."/>
            <person name="Fauchery L."/>
            <person name="Girlanda M."/>
            <person name="Hayes R."/>
            <person name="Keri Z."/>
            <person name="Labutti K."/>
            <person name="Lipzen A."/>
            <person name="Lombard V."/>
            <person name="Magnuson J."/>
            <person name="Maillard F."/>
            <person name="Morin E."/>
            <person name="Murat C."/>
            <person name="Nolan M."/>
            <person name="Ohm R."/>
            <person name="Pangilinan J."/>
            <person name="Pereira M."/>
            <person name="Perotto S."/>
            <person name="Peter M."/>
            <person name="Riley R."/>
            <person name="Sitrit Y."/>
            <person name="Stielow B."/>
            <person name="Szollosi G."/>
            <person name="Zifcakova L."/>
            <person name="Stursova M."/>
            <person name="Spatafora J.W."/>
            <person name="Tedersoo L."/>
            <person name="Vaario L.-M."/>
            <person name="Yamada A."/>
            <person name="Yan M."/>
            <person name="Wang P."/>
            <person name="Xu J."/>
            <person name="Bruns T."/>
            <person name="Baldrian P."/>
            <person name="Vilgalys R."/>
            <person name="Henrissat B."/>
            <person name="Grigoriev I.V."/>
            <person name="Hibbett D."/>
            <person name="Nagy L.G."/>
            <person name="Martin F.M."/>
        </authorList>
    </citation>
    <scope>NUCLEOTIDE SEQUENCE</scope>
    <source>
        <strain evidence="1">P2</strain>
    </source>
</reference>
<accession>A0ACB6Z4L0</accession>
<organism evidence="1 2">
    <name type="scientific">Thelephora ganbajun</name>
    <name type="common">Ganba fungus</name>
    <dbReference type="NCBI Taxonomy" id="370292"/>
    <lineage>
        <taxon>Eukaryota</taxon>
        <taxon>Fungi</taxon>
        <taxon>Dikarya</taxon>
        <taxon>Basidiomycota</taxon>
        <taxon>Agaricomycotina</taxon>
        <taxon>Agaricomycetes</taxon>
        <taxon>Thelephorales</taxon>
        <taxon>Thelephoraceae</taxon>
        <taxon>Thelephora</taxon>
    </lineage>
</organism>
<evidence type="ECO:0000313" key="2">
    <source>
        <dbReference type="Proteomes" id="UP000886501"/>
    </source>
</evidence>
<evidence type="ECO:0000313" key="1">
    <source>
        <dbReference type="EMBL" id="KAF9644590.1"/>
    </source>
</evidence>
<comment type="caution">
    <text evidence="1">The sequence shown here is derived from an EMBL/GenBank/DDBJ whole genome shotgun (WGS) entry which is preliminary data.</text>
</comment>
<dbReference type="Proteomes" id="UP000886501">
    <property type="component" value="Unassembled WGS sequence"/>
</dbReference>
<protein>
    <submittedName>
        <fullName evidence="1">Uncharacterized protein</fullName>
    </submittedName>
</protein>
<proteinExistence type="predicted"/>
<keyword evidence="2" id="KW-1185">Reference proteome</keyword>
<sequence length="88" mass="9780">MSSHDRKAVLFMTVAEAGQSNSIFAPALELLTYPNVDVHVASFPVLRKRAEELSYAARVVERKHPDSSFTFHEIGGMSLREAFESKGL</sequence>
<dbReference type="EMBL" id="MU118129">
    <property type="protein sequence ID" value="KAF9644590.1"/>
    <property type="molecule type" value="Genomic_DNA"/>
</dbReference>
<name>A0ACB6Z4L0_THEGA</name>
<feature type="non-terminal residue" evidence="1">
    <location>
        <position position="88"/>
    </location>
</feature>
<gene>
    <name evidence="1" type="ORF">BDM02DRAFT_3121631</name>
</gene>
<reference evidence="1" key="2">
    <citation type="journal article" date="2020" name="Nat. Commun.">
        <title>Large-scale genome sequencing of mycorrhizal fungi provides insights into the early evolution of symbiotic traits.</title>
        <authorList>
            <person name="Miyauchi S."/>
            <person name="Kiss E."/>
            <person name="Kuo A."/>
            <person name="Drula E."/>
            <person name="Kohler A."/>
            <person name="Sanchez-Garcia M."/>
            <person name="Morin E."/>
            <person name="Andreopoulos B."/>
            <person name="Barry K.W."/>
            <person name="Bonito G."/>
            <person name="Buee M."/>
            <person name="Carver A."/>
            <person name="Chen C."/>
            <person name="Cichocki N."/>
            <person name="Clum A."/>
            <person name="Culley D."/>
            <person name="Crous P.W."/>
            <person name="Fauchery L."/>
            <person name="Girlanda M."/>
            <person name="Hayes R.D."/>
            <person name="Keri Z."/>
            <person name="LaButti K."/>
            <person name="Lipzen A."/>
            <person name="Lombard V."/>
            <person name="Magnuson J."/>
            <person name="Maillard F."/>
            <person name="Murat C."/>
            <person name="Nolan M."/>
            <person name="Ohm R.A."/>
            <person name="Pangilinan J."/>
            <person name="Pereira M.F."/>
            <person name="Perotto S."/>
            <person name="Peter M."/>
            <person name="Pfister S."/>
            <person name="Riley R."/>
            <person name="Sitrit Y."/>
            <person name="Stielow J.B."/>
            <person name="Szollosi G."/>
            <person name="Zifcakova L."/>
            <person name="Stursova M."/>
            <person name="Spatafora J.W."/>
            <person name="Tedersoo L."/>
            <person name="Vaario L.M."/>
            <person name="Yamada A."/>
            <person name="Yan M."/>
            <person name="Wang P."/>
            <person name="Xu J."/>
            <person name="Bruns T."/>
            <person name="Baldrian P."/>
            <person name="Vilgalys R."/>
            <person name="Dunand C."/>
            <person name="Henrissat B."/>
            <person name="Grigoriev I.V."/>
            <person name="Hibbett D."/>
            <person name="Nagy L.G."/>
            <person name="Martin F.M."/>
        </authorList>
    </citation>
    <scope>NUCLEOTIDE SEQUENCE</scope>
    <source>
        <strain evidence="1">P2</strain>
    </source>
</reference>